<gene>
    <name evidence="5" type="primary">yheN</name>
    <name evidence="5" type="ORF">TGUWTKB_3340</name>
</gene>
<evidence type="ECO:0000313" key="6">
    <source>
        <dbReference type="Proteomes" id="UP000031627"/>
    </source>
</evidence>
<dbReference type="EMBL" id="AP014521">
    <property type="protein sequence ID" value="BAP58573.1"/>
    <property type="molecule type" value="Genomic_DNA"/>
</dbReference>
<reference evidence="6" key="1">
    <citation type="submission" date="2013-11" db="EMBL/GenBank/DDBJ databases">
        <title>Symbiont-containing voluminous jelly as an extraordinary maternal gift for overwintering insect nymphs.</title>
        <authorList>
            <person name="Kaiwa N."/>
            <person name="Hosokawa T."/>
            <person name="Nikoh N."/>
            <person name="Meng X.Y."/>
            <person name="Tanahashi M."/>
            <person name="Moriyama M."/>
            <person name="Maeda T."/>
            <person name="Yamaguchi K."/>
            <person name="Shigenobu S."/>
            <person name="Ito M."/>
            <person name="Fukatsu T."/>
        </authorList>
    </citation>
    <scope>NUCLEOTIDE SEQUENCE [LARGE SCALE GENOMIC DNA]</scope>
    <source>
        <strain evidence="6">UwTKB</strain>
    </source>
</reference>
<protein>
    <submittedName>
        <fullName evidence="5">Sulfurtransferase TusD</fullName>
    </submittedName>
</protein>
<dbReference type="GO" id="GO:0002143">
    <property type="term" value="P:tRNA wobble position uridine thiolation"/>
    <property type="evidence" value="ECO:0007669"/>
    <property type="project" value="TreeGrafter"/>
</dbReference>
<dbReference type="PANTHER" id="PTHR34874">
    <property type="entry name" value="PROTEIN YCHN"/>
    <property type="match status" value="1"/>
</dbReference>
<dbReference type="KEGG" id="sbw:TGUWTKB_3340"/>
<dbReference type="GO" id="GO:1990228">
    <property type="term" value="C:sulfurtransferase complex"/>
    <property type="evidence" value="ECO:0007669"/>
    <property type="project" value="TreeGrafter"/>
</dbReference>
<dbReference type="Pfam" id="PF02635">
    <property type="entry name" value="DsrE"/>
    <property type="match status" value="1"/>
</dbReference>
<dbReference type="NCBIfam" id="NF001237">
    <property type="entry name" value="PRK00207.1"/>
    <property type="match status" value="1"/>
</dbReference>
<evidence type="ECO:0000256" key="4">
    <source>
        <dbReference type="ARBA" id="ARBA00022679"/>
    </source>
</evidence>
<name>A0A090AJF3_9ENTR</name>
<evidence type="ECO:0000256" key="1">
    <source>
        <dbReference type="ARBA" id="ARBA00004496"/>
    </source>
</evidence>
<keyword evidence="4 5" id="KW-0808">Transferase</keyword>
<evidence type="ECO:0000256" key="3">
    <source>
        <dbReference type="ARBA" id="ARBA00022490"/>
    </source>
</evidence>
<proteinExistence type="inferred from homology"/>
<dbReference type="OrthoDB" id="9787483at2"/>
<reference evidence="5 6" key="2">
    <citation type="journal article" date="2014" name="Curr. Biol.">
        <title>Symbiont-Supplemented Maternal Investment Underpinning Host's Ecological Adaptation.</title>
        <authorList>
            <person name="Kaiwa N."/>
            <person name="Hosokawa T."/>
            <person name="Nikoh N."/>
            <person name="Tanahashi M."/>
            <person name="Moriyama M."/>
            <person name="Meng X.Y."/>
            <person name="Maeda T."/>
            <person name="Yamaguchi K."/>
            <person name="Shigenobu S."/>
            <person name="Ito M."/>
            <person name="Fukatsu T."/>
        </authorList>
    </citation>
    <scope>NUCLEOTIDE SEQUENCE [LARGE SCALE GENOMIC DNA]</scope>
    <source>
        <strain evidence="5 6">UwTKB</strain>
    </source>
</reference>
<evidence type="ECO:0000256" key="2">
    <source>
        <dbReference type="ARBA" id="ARBA00007067"/>
    </source>
</evidence>
<dbReference type="InterPro" id="IPR003787">
    <property type="entry name" value="Sulphur_relay_DsrE/F-like"/>
</dbReference>
<keyword evidence="3" id="KW-0963">Cytoplasm</keyword>
<organism evidence="5 6">
    <name type="scientific">Candidatus Tachikawaea gelatinosa</name>
    <dbReference type="NCBI Taxonomy" id="1410383"/>
    <lineage>
        <taxon>Bacteria</taxon>
        <taxon>Pseudomonadati</taxon>
        <taxon>Pseudomonadota</taxon>
        <taxon>Gammaproteobacteria</taxon>
        <taxon>Enterobacterales</taxon>
        <taxon>Enterobacteriaceae</taxon>
        <taxon>Candidatus Tachikawaea</taxon>
    </lineage>
</organism>
<comment type="subcellular location">
    <subcellularLocation>
        <location evidence="1">Cytoplasm</location>
    </subcellularLocation>
</comment>
<dbReference type="AlphaFoldDB" id="A0A090AJF3"/>
<evidence type="ECO:0000313" key="5">
    <source>
        <dbReference type="EMBL" id="BAP58573.1"/>
    </source>
</evidence>
<dbReference type="RefSeq" id="WP_041062935.1">
    <property type="nucleotide sequence ID" value="NZ_AP014521.1"/>
</dbReference>
<dbReference type="PANTHER" id="PTHR34874:SF3">
    <property type="entry name" value="SULFURTRANSFERASE TUSD"/>
    <property type="match status" value="1"/>
</dbReference>
<accession>A0A090AJF3</accession>
<dbReference type="Proteomes" id="UP000031627">
    <property type="component" value="Chromosome"/>
</dbReference>
<dbReference type="InterPro" id="IPR027396">
    <property type="entry name" value="DsrEFH-like"/>
</dbReference>
<comment type="similarity">
    <text evidence="2">Belongs to the DsrE/TusD family.</text>
</comment>
<dbReference type="SUPFAM" id="SSF75169">
    <property type="entry name" value="DsrEFH-like"/>
    <property type="match status" value="1"/>
</dbReference>
<dbReference type="NCBIfam" id="TIGR03012">
    <property type="entry name" value="sulf_tusD_dsrE"/>
    <property type="match status" value="1"/>
</dbReference>
<dbReference type="GO" id="GO:0097163">
    <property type="term" value="F:sulfur carrier activity"/>
    <property type="evidence" value="ECO:0007669"/>
    <property type="project" value="TreeGrafter"/>
</dbReference>
<dbReference type="STRING" id="1410383.TGUWTKB_3340"/>
<dbReference type="HOGENOM" id="CLU_132095_0_0_6"/>
<keyword evidence="6" id="KW-1185">Reference proteome</keyword>
<dbReference type="Gene3D" id="3.40.1260.10">
    <property type="entry name" value="DsrEFH-like"/>
    <property type="match status" value="1"/>
</dbReference>
<dbReference type="GO" id="GO:0016783">
    <property type="term" value="F:sulfurtransferase activity"/>
    <property type="evidence" value="ECO:0007669"/>
    <property type="project" value="InterPro"/>
</dbReference>
<dbReference type="InterPro" id="IPR017463">
    <property type="entry name" value="Sulphur_relay_TusD/DsrE"/>
</dbReference>
<sequence>MITRYIILVTGPPYGTQQSSSAYLFAKTILFMKCCQLDSIFFYREGTTNANYFLSLPHDEHNLVLYWKELSEKFDVKLNICISSALKRGIFNKKNHVNQYKKDIKTNVIQGFQLSGLTTLFKSMLHCDRMVQF</sequence>